<keyword evidence="3" id="KW-1185">Reference proteome</keyword>
<reference evidence="2 3" key="1">
    <citation type="journal article" date="2014" name="BMC Genomics">
        <title>Architecture and functions of a multipartite genome of the methylotrophic bacterium Paracoccus aminophilus JCM 7686, containing primary and secondary chromids.</title>
        <authorList>
            <person name="Dziewit L."/>
            <person name="Czarnecki J."/>
            <person name="Wibberg D."/>
            <person name="Radlinska M."/>
            <person name="Mrozek P."/>
            <person name="Szymczak M."/>
            <person name="Schluter A."/>
            <person name="Puhler A."/>
            <person name="Bartosik D."/>
        </authorList>
    </citation>
    <scope>NUCLEOTIDE SEQUENCE [LARGE SCALE GENOMIC DNA]</scope>
    <source>
        <strain evidence="2">JCM 7686</strain>
    </source>
</reference>
<dbReference type="EMBL" id="CP006650">
    <property type="protein sequence ID" value="AGT09320.1"/>
    <property type="molecule type" value="Genomic_DNA"/>
</dbReference>
<dbReference type="EMBL" id="CP006650">
    <property type="protein sequence ID" value="AGT10587.1"/>
    <property type="molecule type" value="Genomic_DNA"/>
</dbReference>
<accession>S5XZ80</accession>
<gene>
    <name evidence="1" type="ORF">JCM7686_2244</name>
    <name evidence="2" type="ORF">JCM7686_2923</name>
</gene>
<dbReference type="Proteomes" id="UP000015480">
    <property type="component" value="Chromosome"/>
</dbReference>
<name>S5XZ80_PARAH</name>
<sequence length="64" mass="6804">MEGMMRVKMLTGLSGPEYNLAPGDEHDFPKAEGLRLIAAGFAVAMDPAVETATKKPASEKRAKA</sequence>
<dbReference type="PATRIC" id="fig|1367847.3.peg.2237"/>
<evidence type="ECO:0000313" key="3">
    <source>
        <dbReference type="Proteomes" id="UP000015480"/>
    </source>
</evidence>
<organism evidence="2 3">
    <name type="scientific">Paracoccus aminophilus JCM 7686</name>
    <dbReference type="NCBI Taxonomy" id="1367847"/>
    <lineage>
        <taxon>Bacteria</taxon>
        <taxon>Pseudomonadati</taxon>
        <taxon>Pseudomonadota</taxon>
        <taxon>Alphaproteobacteria</taxon>
        <taxon>Rhodobacterales</taxon>
        <taxon>Paracoccaceae</taxon>
        <taxon>Paracoccus</taxon>
    </lineage>
</organism>
<evidence type="ECO:0000313" key="1">
    <source>
        <dbReference type="EMBL" id="AGT09320.1"/>
    </source>
</evidence>
<dbReference type="AlphaFoldDB" id="S5XZ80"/>
<dbReference type="KEGG" id="pami:JCM7686_2244"/>
<protein>
    <submittedName>
        <fullName evidence="2">Uncharacterized protein</fullName>
    </submittedName>
</protein>
<dbReference type="HOGENOM" id="CLU_2863730_0_0_5"/>
<dbReference type="KEGG" id="pami:JCM7686_2923"/>
<dbReference type="STRING" id="1367847.JCM7686_2244"/>
<proteinExistence type="predicted"/>
<evidence type="ECO:0000313" key="2">
    <source>
        <dbReference type="EMBL" id="AGT10587.1"/>
    </source>
</evidence>